<dbReference type="HOGENOM" id="CLU_094671_0_0_1"/>
<evidence type="ECO:0000313" key="4">
    <source>
        <dbReference type="EMBL" id="KIK95172.1"/>
    </source>
</evidence>
<gene>
    <name evidence="4" type="ORF">PAXRUDRAFT_827265</name>
</gene>
<keyword evidence="5" id="KW-1185">Reference proteome</keyword>
<dbReference type="OrthoDB" id="5428737at2759"/>
<dbReference type="Pfam" id="PF08508">
    <property type="entry name" value="DUF1746"/>
    <property type="match status" value="1"/>
</dbReference>
<proteinExistence type="predicted"/>
<feature type="signal peptide" evidence="2">
    <location>
        <begin position="1"/>
        <end position="17"/>
    </location>
</feature>
<dbReference type="AlphaFoldDB" id="A0A0D0DD28"/>
<feature type="compositionally biased region" description="Basic and acidic residues" evidence="1">
    <location>
        <begin position="197"/>
        <end position="214"/>
    </location>
</feature>
<protein>
    <recommendedName>
        <fullName evidence="3">DUF1746 domain-containing protein</fullName>
    </recommendedName>
</protein>
<keyword evidence="2" id="KW-0732">Signal</keyword>
<reference evidence="5" key="2">
    <citation type="submission" date="2015-01" db="EMBL/GenBank/DDBJ databases">
        <title>Evolutionary Origins and Diversification of the Mycorrhizal Mutualists.</title>
        <authorList>
            <consortium name="DOE Joint Genome Institute"/>
            <consortium name="Mycorrhizal Genomics Consortium"/>
            <person name="Kohler A."/>
            <person name="Kuo A."/>
            <person name="Nagy L.G."/>
            <person name="Floudas D."/>
            <person name="Copeland A."/>
            <person name="Barry K.W."/>
            <person name="Cichocki N."/>
            <person name="Veneault-Fourrey C."/>
            <person name="LaButti K."/>
            <person name="Lindquist E.A."/>
            <person name="Lipzen A."/>
            <person name="Lundell T."/>
            <person name="Morin E."/>
            <person name="Murat C."/>
            <person name="Riley R."/>
            <person name="Ohm R."/>
            <person name="Sun H."/>
            <person name="Tunlid A."/>
            <person name="Henrissat B."/>
            <person name="Grigoriev I.V."/>
            <person name="Hibbett D.S."/>
            <person name="Martin F."/>
        </authorList>
    </citation>
    <scope>NUCLEOTIDE SEQUENCE [LARGE SCALE GENOMIC DNA]</scope>
    <source>
        <strain evidence="5">Ve08.2h10</strain>
    </source>
</reference>
<sequence>MLQLYTLSFFLSPSLLPLLCRIACQFTSYKPREVDPKLSLRVWFFLLCASNVPSFWSHARDGAIEARAVILDFVGMGYLPSKLHLILLDTFILCLHMVRTTISYEKSLHLSPDPFPAPTSPAVSPLWTPALESDCDNDTKYSHYHETPMIVDIRLRHIINPLLDPTPSASDTNPIILPLPNTTPAPLFMPFRATVRRGEEARHREQGQSERGDNTDGVGTEDTGRRLPGSIGTEDAE</sequence>
<dbReference type="EMBL" id="KN825059">
    <property type="protein sequence ID" value="KIK95172.1"/>
    <property type="molecule type" value="Genomic_DNA"/>
</dbReference>
<feature type="region of interest" description="Disordered" evidence="1">
    <location>
        <begin position="197"/>
        <end position="237"/>
    </location>
</feature>
<feature type="domain" description="DUF1746" evidence="3">
    <location>
        <begin position="8"/>
        <end position="98"/>
    </location>
</feature>
<organism evidence="4 5">
    <name type="scientific">Paxillus rubicundulus Ve08.2h10</name>
    <dbReference type="NCBI Taxonomy" id="930991"/>
    <lineage>
        <taxon>Eukaryota</taxon>
        <taxon>Fungi</taxon>
        <taxon>Dikarya</taxon>
        <taxon>Basidiomycota</taxon>
        <taxon>Agaricomycotina</taxon>
        <taxon>Agaricomycetes</taxon>
        <taxon>Agaricomycetidae</taxon>
        <taxon>Boletales</taxon>
        <taxon>Paxilineae</taxon>
        <taxon>Paxillaceae</taxon>
        <taxon>Paxillus</taxon>
    </lineage>
</organism>
<reference evidence="4 5" key="1">
    <citation type="submission" date="2014-04" db="EMBL/GenBank/DDBJ databases">
        <authorList>
            <consortium name="DOE Joint Genome Institute"/>
            <person name="Kuo A."/>
            <person name="Kohler A."/>
            <person name="Jargeat P."/>
            <person name="Nagy L.G."/>
            <person name="Floudas D."/>
            <person name="Copeland A."/>
            <person name="Barry K.W."/>
            <person name="Cichocki N."/>
            <person name="Veneault-Fourrey C."/>
            <person name="LaButti K."/>
            <person name="Lindquist E.A."/>
            <person name="Lipzen A."/>
            <person name="Lundell T."/>
            <person name="Morin E."/>
            <person name="Murat C."/>
            <person name="Sun H."/>
            <person name="Tunlid A."/>
            <person name="Henrissat B."/>
            <person name="Grigoriev I.V."/>
            <person name="Hibbett D.S."/>
            <person name="Martin F."/>
            <person name="Nordberg H.P."/>
            <person name="Cantor M.N."/>
            <person name="Hua S.X."/>
        </authorList>
    </citation>
    <scope>NUCLEOTIDE SEQUENCE [LARGE SCALE GENOMIC DNA]</scope>
    <source>
        <strain evidence="4 5">Ve08.2h10</strain>
    </source>
</reference>
<evidence type="ECO:0000256" key="1">
    <source>
        <dbReference type="SAM" id="MobiDB-lite"/>
    </source>
</evidence>
<evidence type="ECO:0000256" key="2">
    <source>
        <dbReference type="SAM" id="SignalP"/>
    </source>
</evidence>
<dbReference type="STRING" id="930991.A0A0D0DD28"/>
<name>A0A0D0DD28_9AGAM</name>
<accession>A0A0D0DD28</accession>
<dbReference type="InParanoid" id="A0A0D0DD28"/>
<dbReference type="Proteomes" id="UP000054538">
    <property type="component" value="Unassembled WGS sequence"/>
</dbReference>
<evidence type="ECO:0000259" key="3">
    <source>
        <dbReference type="Pfam" id="PF08508"/>
    </source>
</evidence>
<dbReference type="InterPro" id="IPR013715">
    <property type="entry name" value="DUF1746"/>
</dbReference>
<evidence type="ECO:0000313" key="5">
    <source>
        <dbReference type="Proteomes" id="UP000054538"/>
    </source>
</evidence>
<feature type="chain" id="PRO_5002209056" description="DUF1746 domain-containing protein" evidence="2">
    <location>
        <begin position="18"/>
        <end position="237"/>
    </location>
</feature>